<dbReference type="EC" id="3.2.1.3" evidence="3"/>
<gene>
    <name evidence="14" type="ORF">BO97DRAFT_382512</name>
</gene>
<evidence type="ECO:0000256" key="1">
    <source>
        <dbReference type="ARBA" id="ARBA00001863"/>
    </source>
</evidence>
<dbReference type="GeneID" id="37197594"/>
<evidence type="ECO:0000259" key="13">
    <source>
        <dbReference type="Pfam" id="PF00723"/>
    </source>
</evidence>
<dbReference type="VEuPathDB" id="FungiDB:BO97DRAFT_382512"/>
<keyword evidence="15" id="KW-1185">Reference proteome</keyword>
<evidence type="ECO:0000256" key="9">
    <source>
        <dbReference type="ARBA" id="ARBA00023295"/>
    </source>
</evidence>
<feature type="domain" description="GH15-like" evidence="13">
    <location>
        <begin position="42"/>
        <end position="469"/>
    </location>
</feature>
<dbReference type="OrthoDB" id="6123450at2759"/>
<dbReference type="Pfam" id="PF00723">
    <property type="entry name" value="Glyco_hydro_15"/>
    <property type="match status" value="1"/>
</dbReference>
<evidence type="ECO:0000256" key="7">
    <source>
        <dbReference type="ARBA" id="ARBA00023180"/>
    </source>
</evidence>
<dbReference type="STRING" id="1450537.A0A395IDK0"/>
<evidence type="ECO:0000256" key="5">
    <source>
        <dbReference type="ARBA" id="ARBA00022801"/>
    </source>
</evidence>
<dbReference type="EMBL" id="KZ824269">
    <property type="protein sequence ID" value="RAL16234.1"/>
    <property type="molecule type" value="Genomic_DNA"/>
</dbReference>
<evidence type="ECO:0000256" key="4">
    <source>
        <dbReference type="ARBA" id="ARBA00022729"/>
    </source>
</evidence>
<name>A0A395IDK0_ASPHC</name>
<dbReference type="PANTHER" id="PTHR31616">
    <property type="entry name" value="TREHALASE"/>
    <property type="match status" value="1"/>
</dbReference>
<evidence type="ECO:0000256" key="8">
    <source>
        <dbReference type="ARBA" id="ARBA00023277"/>
    </source>
</evidence>
<reference evidence="14 15" key="1">
    <citation type="submission" date="2018-02" db="EMBL/GenBank/DDBJ databases">
        <title>The genomes of Aspergillus section Nigri reveals drivers in fungal speciation.</title>
        <authorList>
            <consortium name="DOE Joint Genome Institute"/>
            <person name="Vesth T.C."/>
            <person name="Nybo J."/>
            <person name="Theobald S."/>
            <person name="Brandl J."/>
            <person name="Frisvad J.C."/>
            <person name="Nielsen K.F."/>
            <person name="Lyhne E.K."/>
            <person name="Kogle M.E."/>
            <person name="Kuo A."/>
            <person name="Riley R."/>
            <person name="Clum A."/>
            <person name="Nolan M."/>
            <person name="Lipzen A."/>
            <person name="Salamov A."/>
            <person name="Henrissat B."/>
            <person name="Wiebenga A."/>
            <person name="De vries R.P."/>
            <person name="Grigoriev I.V."/>
            <person name="Mortensen U.H."/>
            <person name="Andersen M.R."/>
            <person name="Baker S.E."/>
        </authorList>
    </citation>
    <scope>NUCLEOTIDE SEQUENCE [LARGE SCALE GENOMIC DNA]</scope>
    <source>
        <strain evidence="14 15">CBS 101889</strain>
    </source>
</reference>
<keyword evidence="5" id="KW-0378">Hydrolase</keyword>
<protein>
    <recommendedName>
        <fullName evidence="3">glucan 1,4-alpha-glucosidase</fullName>
        <ecNumber evidence="3">3.2.1.3</ecNumber>
    </recommendedName>
    <alternativeName>
        <fullName evidence="12">1,4-alpha-D-glucan glucohydrolase</fullName>
    </alternativeName>
    <alternativeName>
        <fullName evidence="11">Glucan 1,4-alpha-glucosidase</fullName>
    </alternativeName>
</protein>
<evidence type="ECO:0000256" key="2">
    <source>
        <dbReference type="ARBA" id="ARBA00006188"/>
    </source>
</evidence>
<sequence>MRPVYAIVLEALAGVPIALSSSHPEPYNPAPLNEFIKKQTPIAWQGILNNIGAGGAYPGIVVASPSKSDPDYFYTWTRDASLTITALTPYLSSSTTETTKIEPLLQDYITSQATQQTITNPSGPLDDGTGLAEPKFHVNLTAYVGAWGRPQRDGPALRASALIAYGNHLLSTGRAALARRNIWPIVRNDLAYVAQYWNETTFDLWEEVRGASFFTTAVQYRALVEGMAFAEALGEECAGCALVAPEVLCLLRRGYWDAPRGAVRANWPGSGRQGIDAGSVLAVVHTFDAGAGCGRDSEDDGDEDEDRTSFQPCSDRALANHKAVVDSFRGIYGVNRGSAVGVAAAVGRYAEDVYQGGHPWYLTTLAAAEQLYDALYQWERQGRVDVTALSRPFFADLVPDISSGSYSRGSEEYAAITDAVRRYADGFLAVVQQYTPENGSLAEQFDRNTGAPVSAVDLTWSYAAFLTAVARRDGAVPPSWGSTAAQPAPAQCSPTSVPGQYATPVVGSWRVRDELK</sequence>
<evidence type="ECO:0000313" key="14">
    <source>
        <dbReference type="EMBL" id="RAL16234.1"/>
    </source>
</evidence>
<dbReference type="Proteomes" id="UP000248961">
    <property type="component" value="Unassembled WGS sequence"/>
</dbReference>
<dbReference type="AlphaFoldDB" id="A0A395IDK0"/>
<comment type="catalytic activity">
    <reaction evidence="1">
        <text>Hydrolysis of terminal (1-&gt;4)-linked alpha-D-glucose residues successively from non-reducing ends of the chains with release of beta-D-glucose.</text>
        <dbReference type="EC" id="3.2.1.3"/>
    </reaction>
</comment>
<dbReference type="GO" id="GO:0000324">
    <property type="term" value="C:fungal-type vacuole"/>
    <property type="evidence" value="ECO:0007669"/>
    <property type="project" value="TreeGrafter"/>
</dbReference>
<evidence type="ECO:0000256" key="6">
    <source>
        <dbReference type="ARBA" id="ARBA00023157"/>
    </source>
</evidence>
<proteinExistence type="inferred from homology"/>
<keyword evidence="6" id="KW-1015">Disulfide bond</keyword>
<accession>A0A395IDK0</accession>
<evidence type="ECO:0000256" key="10">
    <source>
        <dbReference type="ARBA" id="ARBA00023326"/>
    </source>
</evidence>
<dbReference type="FunFam" id="1.50.10.10:FF:000018">
    <property type="entry name" value="Glucoamylase"/>
    <property type="match status" value="1"/>
</dbReference>
<dbReference type="RefSeq" id="XP_025555388.1">
    <property type="nucleotide sequence ID" value="XM_025693305.1"/>
</dbReference>
<evidence type="ECO:0000256" key="3">
    <source>
        <dbReference type="ARBA" id="ARBA00012593"/>
    </source>
</evidence>
<keyword evidence="4" id="KW-0732">Signal</keyword>
<keyword evidence="9" id="KW-0326">Glycosidase</keyword>
<dbReference type="SUPFAM" id="SSF48208">
    <property type="entry name" value="Six-hairpin glycosidases"/>
    <property type="match status" value="1"/>
</dbReference>
<dbReference type="PANTHER" id="PTHR31616:SF12">
    <property type="entry name" value="GLUCOAMYLASE"/>
    <property type="match status" value="1"/>
</dbReference>
<dbReference type="InterPro" id="IPR008928">
    <property type="entry name" value="6-hairpin_glycosidase_sf"/>
</dbReference>
<dbReference type="Gene3D" id="1.50.10.10">
    <property type="match status" value="1"/>
</dbReference>
<evidence type="ECO:0000313" key="15">
    <source>
        <dbReference type="Proteomes" id="UP000248961"/>
    </source>
</evidence>
<dbReference type="GO" id="GO:0000272">
    <property type="term" value="P:polysaccharide catabolic process"/>
    <property type="evidence" value="ECO:0007669"/>
    <property type="project" value="UniProtKB-KW"/>
</dbReference>
<evidence type="ECO:0000256" key="12">
    <source>
        <dbReference type="ARBA" id="ARBA00033473"/>
    </source>
</evidence>
<keyword evidence="7" id="KW-0325">Glycoprotein</keyword>
<keyword evidence="10" id="KW-0624">Polysaccharide degradation</keyword>
<dbReference type="InterPro" id="IPR000165">
    <property type="entry name" value="Glucoamylase"/>
</dbReference>
<dbReference type="PRINTS" id="PR00736">
    <property type="entry name" value="GLHYDRLASE15"/>
</dbReference>
<evidence type="ECO:0000256" key="11">
    <source>
        <dbReference type="ARBA" id="ARBA00033442"/>
    </source>
</evidence>
<comment type="similarity">
    <text evidence="2">Belongs to the glycosyl hydrolase 15 family.</text>
</comment>
<dbReference type="InterPro" id="IPR011613">
    <property type="entry name" value="GH15-like"/>
</dbReference>
<dbReference type="GO" id="GO:0004339">
    <property type="term" value="F:glucan 1,4-alpha-glucosidase activity"/>
    <property type="evidence" value="ECO:0007669"/>
    <property type="project" value="UniProtKB-EC"/>
</dbReference>
<dbReference type="InterPro" id="IPR012341">
    <property type="entry name" value="6hp_glycosidase-like_sf"/>
</dbReference>
<organism evidence="14 15">
    <name type="scientific">Aspergillus homomorphus (strain CBS 101889)</name>
    <dbReference type="NCBI Taxonomy" id="1450537"/>
    <lineage>
        <taxon>Eukaryota</taxon>
        <taxon>Fungi</taxon>
        <taxon>Dikarya</taxon>
        <taxon>Ascomycota</taxon>
        <taxon>Pezizomycotina</taxon>
        <taxon>Eurotiomycetes</taxon>
        <taxon>Eurotiomycetidae</taxon>
        <taxon>Eurotiales</taxon>
        <taxon>Aspergillaceae</taxon>
        <taxon>Aspergillus</taxon>
        <taxon>Aspergillus subgen. Circumdati</taxon>
    </lineage>
</organism>
<keyword evidence="8" id="KW-0119">Carbohydrate metabolism</keyword>